<keyword evidence="3" id="KW-1185">Reference proteome</keyword>
<gene>
    <name evidence="2" type="ORF">SAMN05421640_2229</name>
</gene>
<dbReference type="RefSeq" id="WP_089356934.1">
    <property type="nucleotide sequence ID" value="NZ_FZPD01000003.1"/>
</dbReference>
<dbReference type="EMBL" id="FZPD01000003">
    <property type="protein sequence ID" value="SNT06466.1"/>
    <property type="molecule type" value="Genomic_DNA"/>
</dbReference>
<evidence type="ECO:0000256" key="1">
    <source>
        <dbReference type="SAM" id="Phobius"/>
    </source>
</evidence>
<name>A0A239JKA4_EKHLU</name>
<keyword evidence="1" id="KW-0472">Membrane</keyword>
<proteinExistence type="predicted"/>
<dbReference type="Proteomes" id="UP000198393">
    <property type="component" value="Unassembled WGS sequence"/>
</dbReference>
<accession>A0A239JKA4</accession>
<keyword evidence="1" id="KW-0812">Transmembrane</keyword>
<feature type="transmembrane region" description="Helical" evidence="1">
    <location>
        <begin position="6"/>
        <end position="24"/>
    </location>
</feature>
<keyword evidence="1" id="KW-1133">Transmembrane helix</keyword>
<evidence type="ECO:0000313" key="2">
    <source>
        <dbReference type="EMBL" id="SNT06466.1"/>
    </source>
</evidence>
<sequence>MNFNKGIFYFLFAAIVIGSMVIYFKVQRDLKMENPNLTDLATEPDLLMNTADRTMQDHKSLAAIGFLEDAIKMMKLLEEDGDSISTGAIEIAIYDLQVVEEHIKAEDINNDLMYEAFADAMNSLAFASLRISEQFIREGKKEEARITIHHAMDHLQNSIRFARGQQKEDEIKIAAHLQRLIDDHLENDITEIDLVMAEIDSVVKAHVIK</sequence>
<dbReference type="AlphaFoldDB" id="A0A239JKA4"/>
<evidence type="ECO:0000313" key="3">
    <source>
        <dbReference type="Proteomes" id="UP000198393"/>
    </source>
</evidence>
<organism evidence="2 3">
    <name type="scientific">Ekhidna lutea</name>
    <dbReference type="NCBI Taxonomy" id="447679"/>
    <lineage>
        <taxon>Bacteria</taxon>
        <taxon>Pseudomonadati</taxon>
        <taxon>Bacteroidota</taxon>
        <taxon>Cytophagia</taxon>
        <taxon>Cytophagales</taxon>
        <taxon>Reichenbachiellaceae</taxon>
        <taxon>Ekhidna</taxon>
    </lineage>
</organism>
<reference evidence="2 3" key="1">
    <citation type="submission" date="2017-06" db="EMBL/GenBank/DDBJ databases">
        <authorList>
            <person name="Kim H.J."/>
            <person name="Triplett B.A."/>
        </authorList>
    </citation>
    <scope>NUCLEOTIDE SEQUENCE [LARGE SCALE GENOMIC DNA]</scope>
    <source>
        <strain evidence="2 3">DSM 19307</strain>
    </source>
</reference>
<protein>
    <submittedName>
        <fullName evidence="2">Uncharacterized protein</fullName>
    </submittedName>
</protein>